<dbReference type="KEGG" id="sawl:NGM29_06115"/>
<accession>A0A9E7SWE9</accession>
<evidence type="ECO:0000256" key="1">
    <source>
        <dbReference type="SAM" id="Phobius"/>
    </source>
</evidence>
<keyword evidence="1" id="KW-0812">Transmembrane</keyword>
<evidence type="ECO:0000259" key="2">
    <source>
        <dbReference type="Pfam" id="PF14258"/>
    </source>
</evidence>
<dbReference type="InterPro" id="IPR025646">
    <property type="entry name" value="DUF4350"/>
</dbReference>
<dbReference type="Gene3D" id="3.40.50.880">
    <property type="match status" value="1"/>
</dbReference>
<evidence type="ECO:0000313" key="4">
    <source>
        <dbReference type="Proteomes" id="UP001056855"/>
    </source>
</evidence>
<dbReference type="InterPro" id="IPR029062">
    <property type="entry name" value="Class_I_gatase-like"/>
</dbReference>
<dbReference type="Proteomes" id="UP001056855">
    <property type="component" value="Chromosome"/>
</dbReference>
<keyword evidence="1" id="KW-1133">Transmembrane helix</keyword>
<dbReference type="EMBL" id="CP100355">
    <property type="protein sequence ID" value="UTF55435.1"/>
    <property type="molecule type" value="Genomic_DNA"/>
</dbReference>
<name>A0A9E7SWE9_9EURY</name>
<feature type="domain" description="DUF4350" evidence="2">
    <location>
        <begin position="45"/>
        <end position="251"/>
    </location>
</feature>
<dbReference type="Pfam" id="PF14258">
    <property type="entry name" value="DUF4350"/>
    <property type="match status" value="1"/>
</dbReference>
<organism evidence="3 4">
    <name type="scientific">Natronosalvus rutilus</name>
    <dbReference type="NCBI Taxonomy" id="2953753"/>
    <lineage>
        <taxon>Archaea</taxon>
        <taxon>Methanobacteriati</taxon>
        <taxon>Methanobacteriota</taxon>
        <taxon>Stenosarchaea group</taxon>
        <taxon>Halobacteria</taxon>
        <taxon>Halobacteriales</taxon>
        <taxon>Natrialbaceae</taxon>
        <taxon>Natronosalvus</taxon>
    </lineage>
</organism>
<sequence length="372" mass="40455">MRLWSWLRTPDGIDWPRALLVALSVTLVLALGVVASTSAASFGLYNPAWDGTSEFRAHVAADDTVEHDLVRNTQAYTEGEANETVAFVIAPDEPYTDDDAARVQTFVENGGTLVVFENFGEPGNALLADVGAEARVDGRLLRDERYHYRGPPMPIATEVANHTATQGVDQLTLNYATAVGPGNATVLVTTSEYTYLGDEETDLEEVEDLQAYPVVTTENVSNGSVVVVGDPSLTINTMFDQPDNAAFLTNLYAGHDRVLFDISHASDLPPLTAAMVAVRGSPLAQLGVGLVGIGLVAVLVRSDRSTLKRVLTRYRGQRTTATAKALERSPDALSEEEWAERLRHRHPEWDDDRIQRVATAVSRATHDQPDES</sequence>
<feature type="transmembrane region" description="Helical" evidence="1">
    <location>
        <begin position="283"/>
        <end position="300"/>
    </location>
</feature>
<reference evidence="3" key="1">
    <citation type="submission" date="2022-06" db="EMBL/GenBank/DDBJ databases">
        <title>Diverse halophilic archaea isolated from saline environments.</title>
        <authorList>
            <person name="Cui H.-L."/>
        </authorList>
    </citation>
    <scope>NUCLEOTIDE SEQUENCE</scope>
    <source>
        <strain evidence="3">WLHS1</strain>
    </source>
</reference>
<keyword evidence="4" id="KW-1185">Reference proteome</keyword>
<keyword evidence="1" id="KW-0472">Membrane</keyword>
<protein>
    <submittedName>
        <fullName evidence="3">DUF4350 domain-containing protein</fullName>
    </submittedName>
</protein>
<gene>
    <name evidence="3" type="ORF">NGM29_06115</name>
</gene>
<dbReference type="AlphaFoldDB" id="A0A9E7SWE9"/>
<proteinExistence type="predicted"/>
<evidence type="ECO:0000313" key="3">
    <source>
        <dbReference type="EMBL" id="UTF55435.1"/>
    </source>
</evidence>